<evidence type="ECO:0000313" key="2">
    <source>
        <dbReference type="Proteomes" id="UP000320293"/>
    </source>
</evidence>
<dbReference type="EMBL" id="SFBF01000360">
    <property type="protein sequence ID" value="TRU43089.1"/>
    <property type="molecule type" value="Genomic_DNA"/>
</dbReference>
<protein>
    <submittedName>
        <fullName evidence="1">Uncharacterized protein</fullName>
    </submittedName>
</protein>
<name>A0A552F8Q7_MICAE</name>
<gene>
    <name evidence="1" type="ORF">EWV91_19295</name>
</gene>
<reference evidence="1 2" key="1">
    <citation type="submission" date="2019-01" db="EMBL/GenBank/DDBJ databases">
        <title>Coherence of Microcystis species and biogeography revealed through population genomics.</title>
        <authorList>
            <person name="Perez-Carrascal O.M."/>
            <person name="Terrat Y."/>
            <person name="Giani A."/>
            <person name="Fortin N."/>
            <person name="Tromas N."/>
            <person name="Shapiro B.J."/>
        </authorList>
    </citation>
    <scope>NUCLEOTIDE SEQUENCE [LARGE SCALE GENOMIC DNA]</scope>
    <source>
        <strain evidence="1">Ma_QC_Ca_00000000_S207</strain>
    </source>
</reference>
<comment type="caution">
    <text evidence="1">The sequence shown here is derived from an EMBL/GenBank/DDBJ whole genome shotgun (WGS) entry which is preliminary data.</text>
</comment>
<dbReference type="Proteomes" id="UP000320293">
    <property type="component" value="Unassembled WGS sequence"/>
</dbReference>
<accession>A0A552F8Q7</accession>
<proteinExistence type="predicted"/>
<dbReference type="AlphaFoldDB" id="A0A552F8Q7"/>
<evidence type="ECO:0000313" key="1">
    <source>
        <dbReference type="EMBL" id="TRU43089.1"/>
    </source>
</evidence>
<organism evidence="1 2">
    <name type="scientific">Microcystis aeruginosa Ma_QC_Ca_00000000_S207</name>
    <dbReference type="NCBI Taxonomy" id="2486251"/>
    <lineage>
        <taxon>Bacteria</taxon>
        <taxon>Bacillati</taxon>
        <taxon>Cyanobacteriota</taxon>
        <taxon>Cyanophyceae</taxon>
        <taxon>Oscillatoriophycideae</taxon>
        <taxon>Chroococcales</taxon>
        <taxon>Microcystaceae</taxon>
        <taxon>Microcystis</taxon>
    </lineage>
</organism>
<sequence length="77" mass="9330">MIESSQEWRIREAALIYNQGNHRYQNPDSWQLHQILQQLEQAKAIVGYNIRFHDLPILYQEVKRQCPEDLLPQYLIH</sequence>